<evidence type="ECO:0000256" key="2">
    <source>
        <dbReference type="ARBA" id="ARBA00022692"/>
    </source>
</evidence>
<evidence type="ECO:0000256" key="4">
    <source>
        <dbReference type="ARBA" id="ARBA00023136"/>
    </source>
</evidence>
<reference evidence="7" key="1">
    <citation type="submission" date="2017-11" db="EMBL/GenBank/DDBJ databases">
        <title>The sensing device of the deep-sea amphipod.</title>
        <authorList>
            <person name="Kobayashi H."/>
            <person name="Nagahama T."/>
            <person name="Arai W."/>
            <person name="Sasagawa Y."/>
            <person name="Umeda M."/>
            <person name="Hayashi T."/>
            <person name="Nikaido I."/>
            <person name="Watanabe H."/>
            <person name="Oguri K."/>
            <person name="Kitazato H."/>
            <person name="Fujioka K."/>
            <person name="Kido Y."/>
            <person name="Takami H."/>
        </authorList>
    </citation>
    <scope>NUCLEOTIDE SEQUENCE</scope>
    <source>
        <tissue evidence="7">Whole body</tissue>
    </source>
</reference>
<feature type="transmembrane region" description="Helical" evidence="5">
    <location>
        <begin position="261"/>
        <end position="279"/>
    </location>
</feature>
<feature type="transmembrane region" description="Helical" evidence="5">
    <location>
        <begin position="507"/>
        <end position="527"/>
    </location>
</feature>
<comment type="subcellular location">
    <subcellularLocation>
        <location evidence="1">Membrane</location>
        <topology evidence="1">Multi-pass membrane protein</topology>
    </subcellularLocation>
</comment>
<dbReference type="PROSITE" id="PS50850">
    <property type="entry name" value="MFS"/>
    <property type="match status" value="1"/>
</dbReference>
<feature type="transmembrane region" description="Helical" evidence="5">
    <location>
        <begin position="365"/>
        <end position="382"/>
    </location>
</feature>
<keyword evidence="2 5" id="KW-0812">Transmembrane</keyword>
<feature type="domain" description="Major facilitator superfamily (MFS) profile" evidence="6">
    <location>
        <begin position="72"/>
        <end position="532"/>
    </location>
</feature>
<sequence>MQFEKILDEVGGFGLYQKVMCFSMIPFTTGLCGMVYYVQLIVLSVPDFRCAFPKTSTLSIPNAHTLSTTNSSTNAATVSSVYTGMSYNMSTGNDTEIFFHSTCHYPAEGADGAEIPCTDWVFDDVNMLPTLSTENLWVCENAWRPYTIMTMFWVGNVVGALSMGLVSDRFGRRPALLVCCLLYGTAGVASAFVSNFYAFLVLRMLVGSVHHTLPHLSFVIVLEFCSSSRRVVPLFVVTMIYTVASMLATVLAYSIWGWRTLVVITAAPALAIVFIYHWIPESASWQLTQGKIEEATTKLHHIASVNGKNLSRENISKIIAKATNNVELVSNKKDSEINNQHDDSSYTNTKLLSVLLTYPILRRRIIIVMIIWMLGCMCYYGHAQNTANMGKHLLLNYFLGAAAEIPSWATPFLIERFGRKPPLFAVFLLSGVAGIVYCGLVGVVNVSAVGLIGRLAVSAVYCITLQYGPEVFPTVVRGQGVAMAETLAGIAILLSPAIGYLEEYYNGLPLLVFGLLGCIAAGLTLLLPETKGISLPNTPEEAENITPSN</sequence>
<dbReference type="GO" id="GO:0016020">
    <property type="term" value="C:membrane"/>
    <property type="evidence" value="ECO:0007669"/>
    <property type="project" value="UniProtKB-SubCell"/>
</dbReference>
<feature type="transmembrane region" description="Helical" evidence="5">
    <location>
        <begin position="423"/>
        <end position="442"/>
    </location>
</feature>
<feature type="transmembrane region" description="Helical" evidence="5">
    <location>
        <begin position="146"/>
        <end position="166"/>
    </location>
</feature>
<evidence type="ECO:0000259" key="6">
    <source>
        <dbReference type="PROSITE" id="PS50850"/>
    </source>
</evidence>
<protein>
    <submittedName>
        <fullName evidence="7">Organic cation transporter-like protein isoform X2</fullName>
    </submittedName>
</protein>
<accession>A0A6A7FYT8</accession>
<dbReference type="PANTHER" id="PTHR24064">
    <property type="entry name" value="SOLUTE CARRIER FAMILY 22 MEMBER"/>
    <property type="match status" value="1"/>
</dbReference>
<dbReference type="AlphaFoldDB" id="A0A6A7FYT8"/>
<feature type="transmembrane region" description="Helical" evidence="5">
    <location>
        <begin position="480"/>
        <end position="501"/>
    </location>
</feature>
<dbReference type="Pfam" id="PF00083">
    <property type="entry name" value="Sugar_tr"/>
    <property type="match status" value="1"/>
</dbReference>
<dbReference type="Gene3D" id="1.20.1250.20">
    <property type="entry name" value="MFS general substrate transporter like domains"/>
    <property type="match status" value="1"/>
</dbReference>
<feature type="transmembrane region" description="Helical" evidence="5">
    <location>
        <begin position="21"/>
        <end position="39"/>
    </location>
</feature>
<feature type="transmembrane region" description="Helical" evidence="5">
    <location>
        <begin position="448"/>
        <end position="468"/>
    </location>
</feature>
<dbReference type="EMBL" id="IACT01004539">
    <property type="protein sequence ID" value="LAC23726.1"/>
    <property type="molecule type" value="mRNA"/>
</dbReference>
<feature type="transmembrane region" description="Helical" evidence="5">
    <location>
        <begin position="175"/>
        <end position="194"/>
    </location>
</feature>
<feature type="transmembrane region" description="Helical" evidence="5">
    <location>
        <begin position="234"/>
        <end position="255"/>
    </location>
</feature>
<keyword evidence="3 5" id="KW-1133">Transmembrane helix</keyword>
<evidence type="ECO:0000256" key="1">
    <source>
        <dbReference type="ARBA" id="ARBA00004141"/>
    </source>
</evidence>
<dbReference type="InterPro" id="IPR005828">
    <property type="entry name" value="MFS_sugar_transport-like"/>
</dbReference>
<evidence type="ECO:0000256" key="5">
    <source>
        <dbReference type="SAM" id="Phobius"/>
    </source>
</evidence>
<keyword evidence="4 5" id="KW-0472">Membrane</keyword>
<dbReference type="SUPFAM" id="SSF103473">
    <property type="entry name" value="MFS general substrate transporter"/>
    <property type="match status" value="1"/>
</dbReference>
<name>A0A6A7FYT8_9CRUS</name>
<organism evidence="7">
    <name type="scientific">Hirondellea gigas</name>
    <dbReference type="NCBI Taxonomy" id="1518452"/>
    <lineage>
        <taxon>Eukaryota</taxon>
        <taxon>Metazoa</taxon>
        <taxon>Ecdysozoa</taxon>
        <taxon>Arthropoda</taxon>
        <taxon>Crustacea</taxon>
        <taxon>Multicrustacea</taxon>
        <taxon>Malacostraca</taxon>
        <taxon>Eumalacostraca</taxon>
        <taxon>Peracarida</taxon>
        <taxon>Amphipoda</taxon>
        <taxon>Amphilochidea</taxon>
        <taxon>Lysianassida</taxon>
        <taxon>Lysianassidira</taxon>
        <taxon>Lysianassoidea</taxon>
        <taxon>Lysianassidae</taxon>
        <taxon>Hirondellea</taxon>
    </lineage>
</organism>
<feature type="transmembrane region" description="Helical" evidence="5">
    <location>
        <begin position="394"/>
        <end position="414"/>
    </location>
</feature>
<dbReference type="InterPro" id="IPR036259">
    <property type="entry name" value="MFS_trans_sf"/>
</dbReference>
<evidence type="ECO:0000313" key="7">
    <source>
        <dbReference type="EMBL" id="LAC23726.1"/>
    </source>
</evidence>
<evidence type="ECO:0000256" key="3">
    <source>
        <dbReference type="ARBA" id="ARBA00022989"/>
    </source>
</evidence>
<proteinExistence type="evidence at transcript level"/>
<dbReference type="GO" id="GO:0022857">
    <property type="term" value="F:transmembrane transporter activity"/>
    <property type="evidence" value="ECO:0007669"/>
    <property type="project" value="InterPro"/>
</dbReference>
<dbReference type="InterPro" id="IPR020846">
    <property type="entry name" value="MFS_dom"/>
</dbReference>